<sequence length="224" mass="23541">MAPLGSPRQPALQAPIAAPNIASYLLGAAAAPWRAAAPTRPARARSPKQVAPVLDDSRFTPPKAKNMPPKRGVKKPKAKAPTQTFYYPYMAAPIPISLTEEDISIDMHIMQSLLVAQQEAVKRASVEREVAAQEQAQAAAAAAAHAASYAAARPAAFLAQPPRMDYQTTAAAYAAAVQAAQSGAQQQQQQAQAQPAKAPGLSSPCTMQQLQQLPQMQPAGYALA</sequence>
<reference evidence="2" key="1">
    <citation type="submission" date="2020-11" db="EMBL/GenBank/DDBJ databases">
        <title>Chlorella ohadii genome sequencing and assembly.</title>
        <authorList>
            <person name="Murik O."/>
            <person name="Treves H."/>
            <person name="Kedem I."/>
            <person name="Shotland Y."/>
            <person name="Kaplan A."/>
        </authorList>
    </citation>
    <scope>NUCLEOTIDE SEQUENCE</scope>
    <source>
        <strain evidence="2">1</strain>
    </source>
</reference>
<keyword evidence="3" id="KW-1185">Reference proteome</keyword>
<gene>
    <name evidence="2" type="ORF">COHA_010049</name>
</gene>
<proteinExistence type="predicted"/>
<evidence type="ECO:0000313" key="3">
    <source>
        <dbReference type="Proteomes" id="UP001205105"/>
    </source>
</evidence>
<dbReference type="Proteomes" id="UP001205105">
    <property type="component" value="Unassembled WGS sequence"/>
</dbReference>
<evidence type="ECO:0000313" key="2">
    <source>
        <dbReference type="EMBL" id="KAI7836080.1"/>
    </source>
</evidence>
<name>A0AAD5DDK4_9CHLO</name>
<comment type="caution">
    <text evidence="2">The sequence shown here is derived from an EMBL/GenBank/DDBJ whole genome shotgun (WGS) entry which is preliminary data.</text>
</comment>
<evidence type="ECO:0000256" key="1">
    <source>
        <dbReference type="SAM" id="MobiDB-lite"/>
    </source>
</evidence>
<accession>A0AAD5DDK4</accession>
<dbReference type="AlphaFoldDB" id="A0AAD5DDK4"/>
<feature type="region of interest" description="Disordered" evidence="1">
    <location>
        <begin position="36"/>
        <end position="77"/>
    </location>
</feature>
<organism evidence="2 3">
    <name type="scientific">Chlorella ohadii</name>
    <dbReference type="NCBI Taxonomy" id="2649997"/>
    <lineage>
        <taxon>Eukaryota</taxon>
        <taxon>Viridiplantae</taxon>
        <taxon>Chlorophyta</taxon>
        <taxon>core chlorophytes</taxon>
        <taxon>Trebouxiophyceae</taxon>
        <taxon>Chlorellales</taxon>
        <taxon>Chlorellaceae</taxon>
        <taxon>Chlorella clade</taxon>
        <taxon>Chlorella</taxon>
    </lineage>
</organism>
<protein>
    <submittedName>
        <fullName evidence="2">Uncharacterized protein</fullName>
    </submittedName>
</protein>
<dbReference type="EMBL" id="JADXDR010000206">
    <property type="protein sequence ID" value="KAI7836080.1"/>
    <property type="molecule type" value="Genomic_DNA"/>
</dbReference>